<feature type="transmembrane region" description="Helical" evidence="2">
    <location>
        <begin position="12"/>
        <end position="31"/>
    </location>
</feature>
<sequence>MPIDAETCFSMLIGFLGIISNIGILSITKLIGRVPRQKISSGGYSTDETASEVRNIRVSLDRRGPSDNKMPNLFSSSLEVKHLSLLSPCSKASLLRLSSLLSINKLGPDEQATKDRKISSGHRISSRWKSRRHQKYLQGLITVAFCNVFLSVMLLLKAAGLFWSSSQEPVFHGQEDYPPWQRASISLGLMIVLDVFQAAEIGAIMWIAINRAGAIHNTSRRNTSKYGPGVQSYSDRRPSCCPVQGLTCCSGQRRPDRSSQVNMIMSNRHDHSRHDGNLNCCPLTRKASRTFSCMVCLLPVGIIILATVLSLTNWTAIIEPVNTVQWYYPNTSIWSPLAYYTPSVSIGVVFGHFLLPVAFLVTTNILIYRKVSLRHKRFCSRRSSHNGKTNCLCDDEESCSAVQDPSPHHSPDIKPLSIPALMVTGSSQTDVHSGSLQNLQTSPSVQPLRPHSCSPARKFASIVPPVFLQTCPQLQTAASTVD</sequence>
<evidence type="ECO:0000256" key="1">
    <source>
        <dbReference type="SAM" id="MobiDB-lite"/>
    </source>
</evidence>
<evidence type="ECO:0000256" key="2">
    <source>
        <dbReference type="SAM" id="Phobius"/>
    </source>
</evidence>
<feature type="transmembrane region" description="Helical" evidence="2">
    <location>
        <begin position="183"/>
        <end position="209"/>
    </location>
</feature>
<feature type="transmembrane region" description="Helical" evidence="2">
    <location>
        <begin position="136"/>
        <end position="163"/>
    </location>
</feature>
<feature type="transmembrane region" description="Helical" evidence="2">
    <location>
        <begin position="295"/>
        <end position="317"/>
    </location>
</feature>
<evidence type="ECO:0000313" key="3">
    <source>
        <dbReference type="EMBL" id="VDK30121.1"/>
    </source>
</evidence>
<dbReference type="Proteomes" id="UP000281553">
    <property type="component" value="Unassembled WGS sequence"/>
</dbReference>
<dbReference type="EMBL" id="UYRU01000395">
    <property type="protein sequence ID" value="VDK30121.1"/>
    <property type="molecule type" value="Genomic_DNA"/>
</dbReference>
<organism evidence="3 4">
    <name type="scientific">Dibothriocephalus latus</name>
    <name type="common">Fish tapeworm</name>
    <name type="synonym">Diphyllobothrium latum</name>
    <dbReference type="NCBI Taxonomy" id="60516"/>
    <lineage>
        <taxon>Eukaryota</taxon>
        <taxon>Metazoa</taxon>
        <taxon>Spiralia</taxon>
        <taxon>Lophotrochozoa</taxon>
        <taxon>Platyhelminthes</taxon>
        <taxon>Cestoda</taxon>
        <taxon>Eucestoda</taxon>
        <taxon>Diphyllobothriidea</taxon>
        <taxon>Diphyllobothriidae</taxon>
        <taxon>Dibothriocephalus</taxon>
    </lineage>
</organism>
<feature type="transmembrane region" description="Helical" evidence="2">
    <location>
        <begin position="337"/>
        <end position="367"/>
    </location>
</feature>
<keyword evidence="4" id="KW-1185">Reference proteome</keyword>
<keyword evidence="2" id="KW-0472">Membrane</keyword>
<dbReference type="OrthoDB" id="6244344at2759"/>
<proteinExistence type="predicted"/>
<keyword evidence="2" id="KW-1133">Transmembrane helix</keyword>
<name>A0A3P6QDI6_DIBLA</name>
<dbReference type="AlphaFoldDB" id="A0A3P6QDI6"/>
<evidence type="ECO:0000313" key="4">
    <source>
        <dbReference type="Proteomes" id="UP000281553"/>
    </source>
</evidence>
<protein>
    <submittedName>
        <fullName evidence="3">Uncharacterized protein</fullName>
    </submittedName>
</protein>
<dbReference type="Gene3D" id="1.20.1070.10">
    <property type="entry name" value="Rhodopsin 7-helix transmembrane proteins"/>
    <property type="match status" value="1"/>
</dbReference>
<feature type="region of interest" description="Disordered" evidence="1">
    <location>
        <begin position="428"/>
        <end position="447"/>
    </location>
</feature>
<accession>A0A3P6QDI6</accession>
<reference evidence="3 4" key="1">
    <citation type="submission" date="2018-11" db="EMBL/GenBank/DDBJ databases">
        <authorList>
            <consortium name="Pathogen Informatics"/>
        </authorList>
    </citation>
    <scope>NUCLEOTIDE SEQUENCE [LARGE SCALE GENOMIC DNA]</scope>
</reference>
<feature type="compositionally biased region" description="Polar residues" evidence="1">
    <location>
        <begin position="428"/>
        <end position="445"/>
    </location>
</feature>
<keyword evidence="2" id="KW-0812">Transmembrane</keyword>
<feature type="non-terminal residue" evidence="3">
    <location>
        <position position="482"/>
    </location>
</feature>
<gene>
    <name evidence="3" type="ORF">DILT_LOCUS107</name>
</gene>